<dbReference type="InterPro" id="IPR011712">
    <property type="entry name" value="Sig_transdc_His_kin_sub3_dim/P"/>
</dbReference>
<dbReference type="SUPFAM" id="SSF55874">
    <property type="entry name" value="ATPase domain of HSP90 chaperone/DNA topoisomerase II/histidine kinase"/>
    <property type="match status" value="1"/>
</dbReference>
<evidence type="ECO:0000256" key="6">
    <source>
        <dbReference type="ARBA" id="ARBA00022777"/>
    </source>
</evidence>
<dbReference type="PROSITE" id="PS50109">
    <property type="entry name" value="HIS_KIN"/>
    <property type="match status" value="1"/>
</dbReference>
<dbReference type="InterPro" id="IPR005467">
    <property type="entry name" value="His_kinase_dom"/>
</dbReference>
<dbReference type="Pfam" id="PF07730">
    <property type="entry name" value="HisKA_3"/>
    <property type="match status" value="1"/>
</dbReference>
<dbReference type="Gene3D" id="1.20.5.1930">
    <property type="match status" value="1"/>
</dbReference>
<comment type="caution">
    <text evidence="13">The sequence shown here is derived from an EMBL/GenBank/DDBJ whole genome shotgun (WGS) entry which is preliminary data.</text>
</comment>
<dbReference type="InterPro" id="IPR003594">
    <property type="entry name" value="HATPase_dom"/>
</dbReference>
<evidence type="ECO:0000256" key="10">
    <source>
        <dbReference type="SAM" id="MobiDB-lite"/>
    </source>
</evidence>
<keyword evidence="11" id="KW-1133">Transmembrane helix</keyword>
<dbReference type="EC" id="2.7.13.3" evidence="2"/>
<protein>
    <recommendedName>
        <fullName evidence="2">histidine kinase</fullName>
        <ecNumber evidence="2">2.7.13.3</ecNumber>
    </recommendedName>
</protein>
<dbReference type="InterPro" id="IPR036890">
    <property type="entry name" value="HATPase_C_sf"/>
</dbReference>
<dbReference type="Proteomes" id="UP000278673">
    <property type="component" value="Unassembled WGS sequence"/>
</dbReference>
<comment type="catalytic activity">
    <reaction evidence="1">
        <text>ATP + protein L-histidine = ADP + protein N-phospho-L-histidine.</text>
        <dbReference type="EC" id="2.7.13.3"/>
    </reaction>
</comment>
<evidence type="ECO:0000256" key="8">
    <source>
        <dbReference type="ARBA" id="ARBA00023012"/>
    </source>
</evidence>
<feature type="domain" description="Histidine kinase" evidence="12">
    <location>
        <begin position="317"/>
        <end position="408"/>
    </location>
</feature>
<evidence type="ECO:0000256" key="2">
    <source>
        <dbReference type="ARBA" id="ARBA00012438"/>
    </source>
</evidence>
<keyword evidence="11" id="KW-0812">Transmembrane</keyword>
<keyword evidence="11" id="KW-0472">Membrane</keyword>
<dbReference type="Pfam" id="PF23539">
    <property type="entry name" value="DUF7134"/>
    <property type="match status" value="1"/>
</dbReference>
<reference evidence="13 14" key="1">
    <citation type="submission" date="2018-10" db="EMBL/GenBank/DDBJ databases">
        <title>Isolation, diversity and antifungal activity of actinobacteria from wheat.</title>
        <authorList>
            <person name="Han C."/>
        </authorList>
    </citation>
    <scope>NUCLEOTIDE SEQUENCE [LARGE SCALE GENOMIC DNA]</scope>
    <source>
        <strain evidence="13 14">NEAU-YY642</strain>
    </source>
</reference>
<evidence type="ECO:0000256" key="5">
    <source>
        <dbReference type="ARBA" id="ARBA00022741"/>
    </source>
</evidence>
<keyword evidence="5" id="KW-0547">Nucleotide-binding</keyword>
<dbReference type="GO" id="GO:0046983">
    <property type="term" value="F:protein dimerization activity"/>
    <property type="evidence" value="ECO:0007669"/>
    <property type="project" value="InterPro"/>
</dbReference>
<dbReference type="Gene3D" id="3.30.565.10">
    <property type="entry name" value="Histidine kinase-like ATPase, C-terminal domain"/>
    <property type="match status" value="1"/>
</dbReference>
<evidence type="ECO:0000313" key="14">
    <source>
        <dbReference type="Proteomes" id="UP000278673"/>
    </source>
</evidence>
<evidence type="ECO:0000256" key="11">
    <source>
        <dbReference type="SAM" id="Phobius"/>
    </source>
</evidence>
<keyword evidence="9" id="KW-0175">Coiled coil</keyword>
<feature type="transmembrane region" description="Helical" evidence="11">
    <location>
        <begin position="99"/>
        <end position="116"/>
    </location>
</feature>
<evidence type="ECO:0000256" key="9">
    <source>
        <dbReference type="SAM" id="Coils"/>
    </source>
</evidence>
<dbReference type="CDD" id="cd16917">
    <property type="entry name" value="HATPase_UhpB-NarQ-NarX-like"/>
    <property type="match status" value="1"/>
</dbReference>
<dbReference type="InterPro" id="IPR055558">
    <property type="entry name" value="DUF7134"/>
</dbReference>
<feature type="transmembrane region" description="Helical" evidence="11">
    <location>
        <begin position="25"/>
        <end position="49"/>
    </location>
</feature>
<feature type="coiled-coil region" evidence="9">
    <location>
        <begin position="165"/>
        <end position="199"/>
    </location>
</feature>
<dbReference type="GO" id="GO:0005524">
    <property type="term" value="F:ATP binding"/>
    <property type="evidence" value="ECO:0007669"/>
    <property type="project" value="UniProtKB-KW"/>
</dbReference>
<dbReference type="EMBL" id="RFFJ01000307">
    <property type="protein sequence ID" value="RMI27958.1"/>
    <property type="molecule type" value="Genomic_DNA"/>
</dbReference>
<proteinExistence type="predicted"/>
<dbReference type="AlphaFoldDB" id="A0A3M2L075"/>
<feature type="region of interest" description="Disordered" evidence="10">
    <location>
        <begin position="350"/>
        <end position="411"/>
    </location>
</feature>
<dbReference type="InterPro" id="IPR050482">
    <property type="entry name" value="Sensor_HK_TwoCompSys"/>
</dbReference>
<evidence type="ECO:0000313" key="13">
    <source>
        <dbReference type="EMBL" id="RMI27958.1"/>
    </source>
</evidence>
<evidence type="ECO:0000256" key="7">
    <source>
        <dbReference type="ARBA" id="ARBA00022840"/>
    </source>
</evidence>
<evidence type="ECO:0000259" key="12">
    <source>
        <dbReference type="PROSITE" id="PS50109"/>
    </source>
</evidence>
<dbReference type="SMART" id="SM00387">
    <property type="entry name" value="HATPase_c"/>
    <property type="match status" value="1"/>
</dbReference>
<keyword evidence="8" id="KW-0902">Two-component regulatory system</keyword>
<feature type="compositionally biased region" description="Gly residues" evidence="10">
    <location>
        <begin position="381"/>
        <end position="397"/>
    </location>
</feature>
<evidence type="ECO:0000256" key="3">
    <source>
        <dbReference type="ARBA" id="ARBA00022553"/>
    </source>
</evidence>
<feature type="transmembrane region" description="Helical" evidence="11">
    <location>
        <begin position="123"/>
        <end position="139"/>
    </location>
</feature>
<dbReference type="PANTHER" id="PTHR24421">
    <property type="entry name" value="NITRATE/NITRITE SENSOR PROTEIN NARX-RELATED"/>
    <property type="match status" value="1"/>
</dbReference>
<evidence type="ECO:0000256" key="1">
    <source>
        <dbReference type="ARBA" id="ARBA00000085"/>
    </source>
</evidence>
<dbReference type="GO" id="GO:0016020">
    <property type="term" value="C:membrane"/>
    <property type="evidence" value="ECO:0007669"/>
    <property type="project" value="InterPro"/>
</dbReference>
<keyword evidence="14" id="KW-1185">Reference proteome</keyword>
<organism evidence="13 14">
    <name type="scientific">Streptomyces triticirhizae</name>
    <dbReference type="NCBI Taxonomy" id="2483353"/>
    <lineage>
        <taxon>Bacteria</taxon>
        <taxon>Bacillati</taxon>
        <taxon>Actinomycetota</taxon>
        <taxon>Actinomycetes</taxon>
        <taxon>Kitasatosporales</taxon>
        <taxon>Streptomycetaceae</taxon>
        <taxon>Streptomyces</taxon>
    </lineage>
</organism>
<keyword evidence="7" id="KW-0067">ATP-binding</keyword>
<dbReference type="Pfam" id="PF02518">
    <property type="entry name" value="HATPase_c"/>
    <property type="match status" value="1"/>
</dbReference>
<accession>A0A3M2L075</accession>
<name>A0A3M2L075_9ACTN</name>
<dbReference type="GO" id="GO:0000155">
    <property type="term" value="F:phosphorelay sensor kinase activity"/>
    <property type="evidence" value="ECO:0007669"/>
    <property type="project" value="InterPro"/>
</dbReference>
<evidence type="ECO:0000256" key="4">
    <source>
        <dbReference type="ARBA" id="ARBA00022679"/>
    </source>
</evidence>
<sequence>MPDDGRVSVVVSAVRRRLPEVPARLGAFEVDALLALALALGCGAIALLLPHDGRTVDGFALALLVGVTVPLAWRRRAPLAALLVSLAFTAAFHRLDYQHVAPFAATAVGAYTVAAAGPRRRTLLLAGGVLLVVLVVWYGNGGGSALKLLRISGWLLCVLAVGETVRLHRRLLAAARERAERAERTREEEAARRVAEERLRIARDLHDLLAHSITVIGVRASVAAHLLSVAPRARVDLPTVADTLDGIADVCRDARAELRYTLRGLRGDEPEPAGPPPGVAGIPDLVRAAEGAGASVELTMKPDLGPLPGLVGAAAYRIVQEALTNAVHHAGPGARIAVALRRTDDALRLTVADDGPGPGPRPPRAPGTGLGLTGMRERARGVGGSLTAGPRPSGGPGFEVAAELPLEGSPL</sequence>
<keyword evidence="3" id="KW-0597">Phosphoprotein</keyword>
<keyword evidence="6 13" id="KW-0418">Kinase</keyword>
<dbReference type="PANTHER" id="PTHR24421:SF10">
    <property type="entry name" value="NITRATE_NITRITE SENSOR PROTEIN NARQ"/>
    <property type="match status" value="1"/>
</dbReference>
<gene>
    <name evidence="13" type="ORF">EBN88_28705</name>
</gene>
<keyword evidence="4" id="KW-0808">Transferase</keyword>
<feature type="transmembrane region" description="Helical" evidence="11">
    <location>
        <begin position="55"/>
        <end position="72"/>
    </location>
</feature>